<dbReference type="PANTHER" id="PTHR42998">
    <property type="entry name" value="TYPE I RESTRICTION ENZYME HINDVIIP M PROTEIN-RELATED"/>
    <property type="match status" value="1"/>
</dbReference>
<dbReference type="SUPFAM" id="SSF53335">
    <property type="entry name" value="S-adenosyl-L-methionine-dependent methyltransferases"/>
    <property type="match status" value="1"/>
</dbReference>
<dbReference type="Gene3D" id="3.40.50.150">
    <property type="entry name" value="Vaccinia Virus protein VP39"/>
    <property type="match status" value="1"/>
</dbReference>
<dbReference type="PRINTS" id="PR00507">
    <property type="entry name" value="N12N6MTFRASE"/>
</dbReference>
<evidence type="ECO:0000259" key="7">
    <source>
        <dbReference type="Pfam" id="PF13588"/>
    </source>
</evidence>
<dbReference type="Gene3D" id="3.90.220.20">
    <property type="entry name" value="DNA methylase specificity domains"/>
    <property type="match status" value="1"/>
</dbReference>
<gene>
    <name evidence="8" type="ORF">SAMN05660420_03148</name>
</gene>
<dbReference type="STRING" id="37625.SAMN05660420_03148"/>
<keyword evidence="4" id="KW-0238">DNA-binding</keyword>
<dbReference type="InterPro" id="IPR000055">
    <property type="entry name" value="Restrct_endonuc_typeI_TRD"/>
</dbReference>
<comment type="similarity">
    <text evidence="1">Belongs to the N(4)/N(6)-methyltransferase family.</text>
</comment>
<evidence type="ECO:0000256" key="1">
    <source>
        <dbReference type="ARBA" id="ARBA00006594"/>
    </source>
</evidence>
<protein>
    <submittedName>
        <fullName evidence="8">Type I restriction modification DNA specificity domain-containing protein</fullName>
    </submittedName>
</protein>
<dbReference type="Proteomes" id="UP000199409">
    <property type="component" value="Unassembled WGS sequence"/>
</dbReference>
<evidence type="ECO:0000256" key="4">
    <source>
        <dbReference type="ARBA" id="ARBA00023125"/>
    </source>
</evidence>
<accession>A0A1H4DZA1</accession>
<feature type="domain" description="Type I restriction modification DNA specificity" evidence="5">
    <location>
        <begin position="658"/>
        <end position="822"/>
    </location>
</feature>
<evidence type="ECO:0000313" key="9">
    <source>
        <dbReference type="Proteomes" id="UP000199409"/>
    </source>
</evidence>
<dbReference type="PANTHER" id="PTHR42998:SF1">
    <property type="entry name" value="TYPE I RESTRICTION ENZYME HINDI METHYLASE SUBUNIT"/>
    <property type="match status" value="1"/>
</dbReference>
<evidence type="ECO:0000256" key="3">
    <source>
        <dbReference type="ARBA" id="ARBA00022747"/>
    </source>
</evidence>
<dbReference type="GO" id="GO:0008170">
    <property type="term" value="F:N-methyltransferase activity"/>
    <property type="evidence" value="ECO:0007669"/>
    <property type="project" value="InterPro"/>
</dbReference>
<dbReference type="GO" id="GO:0003677">
    <property type="term" value="F:DNA binding"/>
    <property type="evidence" value="ECO:0007669"/>
    <property type="project" value="UniProtKB-KW"/>
</dbReference>
<sequence>MSAEIDKWLEAQEFQVPLNEKGQIVDYLESEKTRENKPEERVRQKTTHILHEEMGYPKELIAHERTINMGRQKKRADIIIYESKQACVENDQGQIKLIIEVKAPNEKEPDGQLLGYISSTSADGGFWTNGEKIVYFKKDAYSNNVLKWIGIPRYGRTWDSIGRFTKSELIPPVDLKLAFKRCHNAIYRTGIDSEDVALDMVRIILAKREDESSADEECKFYITPEEFEDDNLKKSACSRVRQLFSAVKEQYPDVFTEHEKITASDNQLATVISHLQQYSFLDADHDVIGTAYEVYVASHLKGERGQFFTNRLVVDMMVKMLDPDDKSVILDPSCGSAGFLITSMNYIFKKIDNSKRSDSAKEILKRNVVHQLFGLDISPKLVKIAKANMLIGKDGHGGIQQANSLDSVEKLSASFQEKAGLEKPTVILTNPPFGAGHDLRIKEPTILAQYDNGYVWSTSEDGKIEFDDKLNSKQGLAPEILFLEKCVRWLKPGGVLGIVMAKGQLDNREALSIRKWVLEKTQLLSVVNLHEDTFEPFCGSKASVIFLRKKDKKAPKKYKVYMAISNKIGQTSRGVPIFKRDSEGRPVVVNGGFLIDQDLSVIADDFKKFNAGTLEDSAFRFSVDIDSIKTDSYSFNPIQYLPKHNAAFEKVLKLGDSDDFEIHRLADLGLVFNGPRFKRPYAEVGVTEGPTIRKYFTGTALTQLNSDNVKYLDEAVANKQTKAHLEKLTISKGYILISDSGTLGRVTYALNQHDGHVATNNLIRVVIDDLALRGYVYQFLKSEIGQSLMLKSAYGTNQEHLEPDVIGEIPVPVPKSKKIVNKIGLQVIRSIDELEASIKDSDESLTSLLNTLG</sequence>
<dbReference type="OrthoDB" id="9784823at2"/>
<keyword evidence="9" id="KW-1185">Reference proteome</keyword>
<dbReference type="InterPro" id="IPR003356">
    <property type="entry name" value="DNA_methylase_A-5"/>
</dbReference>
<feature type="domain" description="DNA methylase adenine-specific" evidence="6">
    <location>
        <begin position="284"/>
        <end position="642"/>
    </location>
</feature>
<reference evidence="8 9" key="1">
    <citation type="submission" date="2016-10" db="EMBL/GenBank/DDBJ databases">
        <authorList>
            <person name="de Groot N.N."/>
        </authorList>
    </citation>
    <scope>NUCLEOTIDE SEQUENCE [LARGE SCALE GENOMIC DNA]</scope>
    <source>
        <strain evidence="8 9">DSM 7343</strain>
    </source>
</reference>
<dbReference type="GO" id="GO:0009307">
    <property type="term" value="P:DNA restriction-modification system"/>
    <property type="evidence" value="ECO:0007669"/>
    <property type="project" value="UniProtKB-KW"/>
</dbReference>
<dbReference type="Pfam" id="PF13588">
    <property type="entry name" value="HSDR_N_2"/>
    <property type="match status" value="1"/>
</dbReference>
<evidence type="ECO:0000259" key="5">
    <source>
        <dbReference type="Pfam" id="PF01420"/>
    </source>
</evidence>
<dbReference type="InterPro" id="IPR029063">
    <property type="entry name" value="SAM-dependent_MTases_sf"/>
</dbReference>
<dbReference type="SUPFAM" id="SSF116734">
    <property type="entry name" value="DNA methylase specificity domain"/>
    <property type="match status" value="1"/>
</dbReference>
<organism evidence="8 9">
    <name type="scientific">Desulfuromusa kysingii</name>
    <dbReference type="NCBI Taxonomy" id="37625"/>
    <lineage>
        <taxon>Bacteria</taxon>
        <taxon>Pseudomonadati</taxon>
        <taxon>Thermodesulfobacteriota</taxon>
        <taxon>Desulfuromonadia</taxon>
        <taxon>Desulfuromonadales</taxon>
        <taxon>Geopsychrobacteraceae</taxon>
        <taxon>Desulfuromusa</taxon>
    </lineage>
</organism>
<dbReference type="EMBL" id="FNQN01000012">
    <property type="protein sequence ID" value="SEA77680.1"/>
    <property type="molecule type" value="Genomic_DNA"/>
</dbReference>
<dbReference type="AlphaFoldDB" id="A0A1H4DZA1"/>
<dbReference type="InterPro" id="IPR029464">
    <property type="entry name" value="HSDR_N"/>
</dbReference>
<comment type="similarity">
    <text evidence="2">Belongs to the type-I restriction system S methylase family.</text>
</comment>
<dbReference type="CDD" id="cd02440">
    <property type="entry name" value="AdoMet_MTases"/>
    <property type="match status" value="1"/>
</dbReference>
<dbReference type="InterPro" id="IPR044946">
    <property type="entry name" value="Restrct_endonuc_typeI_TRD_sf"/>
</dbReference>
<evidence type="ECO:0000313" key="8">
    <source>
        <dbReference type="EMBL" id="SEA77680.1"/>
    </source>
</evidence>
<dbReference type="Pfam" id="PF02384">
    <property type="entry name" value="N6_Mtase"/>
    <property type="match status" value="1"/>
</dbReference>
<evidence type="ECO:0000259" key="6">
    <source>
        <dbReference type="Pfam" id="PF02384"/>
    </source>
</evidence>
<evidence type="ECO:0000256" key="2">
    <source>
        <dbReference type="ARBA" id="ARBA00010923"/>
    </source>
</evidence>
<feature type="domain" description="Type I restriction enzyme R protein N-terminal" evidence="7">
    <location>
        <begin position="38"/>
        <end position="144"/>
    </location>
</feature>
<dbReference type="InterPro" id="IPR052916">
    <property type="entry name" value="Type-I_RE_MTase_Subunit"/>
</dbReference>
<dbReference type="RefSeq" id="WP_092350584.1">
    <property type="nucleotide sequence ID" value="NZ_FNQN01000012.1"/>
</dbReference>
<proteinExistence type="inferred from homology"/>
<dbReference type="Pfam" id="PF01420">
    <property type="entry name" value="Methylase_S"/>
    <property type="match status" value="1"/>
</dbReference>
<name>A0A1H4DZA1_9BACT</name>
<keyword evidence="3" id="KW-0680">Restriction system</keyword>